<dbReference type="SMART" id="SM00460">
    <property type="entry name" value="TGc"/>
    <property type="match status" value="1"/>
</dbReference>
<feature type="transmembrane region" description="Helical" evidence="2">
    <location>
        <begin position="69"/>
        <end position="86"/>
    </location>
</feature>
<feature type="region of interest" description="Disordered" evidence="1">
    <location>
        <begin position="229"/>
        <end position="257"/>
    </location>
</feature>
<feature type="transmembrane region" description="Helical" evidence="2">
    <location>
        <begin position="731"/>
        <end position="754"/>
    </location>
</feature>
<name>A0A4V1MAV4_9BACT</name>
<dbReference type="EMBL" id="SDHZ01000001">
    <property type="protein sequence ID" value="RXK87186.1"/>
    <property type="molecule type" value="Genomic_DNA"/>
</dbReference>
<protein>
    <submittedName>
        <fullName evidence="4">Transglutaminase domain-containing protein</fullName>
    </submittedName>
</protein>
<reference evidence="4 5" key="1">
    <citation type="submission" date="2019-01" db="EMBL/GenBank/DDBJ databases">
        <title>Filimonas sp. strain TTM-71.</title>
        <authorList>
            <person name="Chen W.-M."/>
        </authorList>
    </citation>
    <scope>NUCLEOTIDE SEQUENCE [LARGE SCALE GENOMIC DNA]</scope>
    <source>
        <strain evidence="4 5">TTM-71</strain>
    </source>
</reference>
<evidence type="ECO:0000313" key="4">
    <source>
        <dbReference type="EMBL" id="RXK87186.1"/>
    </source>
</evidence>
<comment type="caution">
    <text evidence="4">The sequence shown here is derived from an EMBL/GenBank/DDBJ whole genome shotgun (WGS) entry which is preliminary data.</text>
</comment>
<sequence>MKIGKVHNWKKVLTQLLLLALPTFALAAYVLWDVNNYYAILQNNWLKQSVYVGAGMAGALLFYSYRFRFITTAALLFLVYYTGYRFVGQVSVGEFDAFFASVHYLVFVILFSSGWICGYGFSRSRYFTVFWSLFLLAAQIVTTSKTADITANALIGALLPVIAYAAYIIYTAELIRNMTDSQESFGWFIVKRMTGFIVIMTLILLAVFAIFDKDFKAIEKKWANNEGKYDRKKNGGESMTQQNKDGSISNKDKTQLSGSLNKGKRLVFVARLDNYFEDGVTPNPLYFTAFHYTKFDTLTQTFETDSLMPANDLFKPDPSKIPIYFAKTDSTVIRNTNATLHRKVVNAEIYKTLLAPNEYVAPSTAFFCQPLPVENAYREQYKSAYRAKMWVSDLNSAYFIYNPAGNASLESFQETRFNLLREVKDFATVDNKFLKYYTYMPDNAEYRRIGDLAKEITKDAVTPVDKIIAIRDYFLSKDEFGQPLYKYTDNPGVPGIPSANKLNYFLFENRQGYCAYYAGATLFLLRALGIPSRVTAGFLTIDRSSKNPGWYWFYEDQAHAWVQVYFPGYGWIDFDTTVPDQNTHDAPQPDGTPPLNMQQAYLVADGNIVTLDTLRKKATMTVEKLLFHDENYQTEHPGTIDIDASIANVTTDTGAIRFGQLKKGMHITAASFAEALKDDKPLPTEELQDILKRLPKPTPVDEIKVIEPEQPISDASKQKLDDNTSVNWLRVLYISLLVILCLAIIVGSLPWLIWQFLHQRARLTKAPVSKAFYQYRAAMYYLHQLGYARTNLGPGDYAGKIDRQFHTRFYDYSNIYQKLKYSTLPLTAREQAEVAQFYVPFIKTIRKQTPLKTRVARFLDVYQTIHFFTQPK</sequence>
<dbReference type="Pfam" id="PF01841">
    <property type="entry name" value="Transglut_core"/>
    <property type="match status" value="1"/>
</dbReference>
<dbReference type="AlphaFoldDB" id="A0A4V1MAV4"/>
<dbReference type="PANTHER" id="PTHR42736">
    <property type="entry name" value="PROTEIN-GLUTAMINE GAMMA-GLUTAMYLTRANSFERASE"/>
    <property type="match status" value="1"/>
</dbReference>
<keyword evidence="2" id="KW-0472">Membrane</keyword>
<dbReference type="InterPro" id="IPR038765">
    <property type="entry name" value="Papain-like_cys_pep_sf"/>
</dbReference>
<dbReference type="RefSeq" id="WP_129002936.1">
    <property type="nucleotide sequence ID" value="NZ_SDHZ01000001.1"/>
</dbReference>
<proteinExistence type="predicted"/>
<feature type="domain" description="Transglutaminase-like" evidence="3">
    <location>
        <begin position="506"/>
        <end position="578"/>
    </location>
</feature>
<evidence type="ECO:0000313" key="5">
    <source>
        <dbReference type="Proteomes" id="UP000290545"/>
    </source>
</evidence>
<gene>
    <name evidence="4" type="ORF">ESB13_10515</name>
</gene>
<keyword evidence="2" id="KW-1133">Transmembrane helix</keyword>
<keyword evidence="2" id="KW-0812">Transmembrane</keyword>
<evidence type="ECO:0000256" key="2">
    <source>
        <dbReference type="SAM" id="Phobius"/>
    </source>
</evidence>
<dbReference type="Proteomes" id="UP000290545">
    <property type="component" value="Unassembled WGS sequence"/>
</dbReference>
<evidence type="ECO:0000256" key="1">
    <source>
        <dbReference type="SAM" id="MobiDB-lite"/>
    </source>
</evidence>
<keyword evidence="5" id="KW-1185">Reference proteome</keyword>
<dbReference type="InterPro" id="IPR002931">
    <property type="entry name" value="Transglutaminase-like"/>
</dbReference>
<feature type="transmembrane region" description="Helical" evidence="2">
    <location>
        <begin position="126"/>
        <end position="143"/>
    </location>
</feature>
<accession>A0A4V1MAV4</accession>
<feature type="transmembrane region" description="Helical" evidence="2">
    <location>
        <begin position="44"/>
        <end position="62"/>
    </location>
</feature>
<feature type="transmembrane region" description="Helical" evidence="2">
    <location>
        <begin position="98"/>
        <end position="119"/>
    </location>
</feature>
<dbReference type="InterPro" id="IPR052901">
    <property type="entry name" value="Bact_TGase-like"/>
</dbReference>
<organism evidence="4 5">
    <name type="scientific">Filimonas effusa</name>
    <dbReference type="NCBI Taxonomy" id="2508721"/>
    <lineage>
        <taxon>Bacteria</taxon>
        <taxon>Pseudomonadati</taxon>
        <taxon>Bacteroidota</taxon>
        <taxon>Chitinophagia</taxon>
        <taxon>Chitinophagales</taxon>
        <taxon>Chitinophagaceae</taxon>
        <taxon>Filimonas</taxon>
    </lineage>
</organism>
<dbReference type="PANTHER" id="PTHR42736:SF1">
    <property type="entry name" value="PROTEIN-GLUTAMINE GAMMA-GLUTAMYLTRANSFERASE"/>
    <property type="match status" value="1"/>
</dbReference>
<feature type="transmembrane region" description="Helical" evidence="2">
    <location>
        <begin position="12"/>
        <end position="32"/>
    </location>
</feature>
<dbReference type="OrthoDB" id="9804872at2"/>
<dbReference type="Gene3D" id="3.10.620.30">
    <property type="match status" value="1"/>
</dbReference>
<feature type="transmembrane region" description="Helical" evidence="2">
    <location>
        <begin position="193"/>
        <end position="211"/>
    </location>
</feature>
<feature type="compositionally biased region" description="Polar residues" evidence="1">
    <location>
        <begin position="237"/>
        <end position="257"/>
    </location>
</feature>
<feature type="transmembrane region" description="Helical" evidence="2">
    <location>
        <begin position="149"/>
        <end position="172"/>
    </location>
</feature>
<evidence type="ECO:0000259" key="3">
    <source>
        <dbReference type="SMART" id="SM00460"/>
    </source>
</evidence>
<dbReference type="SUPFAM" id="SSF54001">
    <property type="entry name" value="Cysteine proteinases"/>
    <property type="match status" value="1"/>
</dbReference>